<dbReference type="PANTHER" id="PTHR14386:SF2">
    <property type="entry name" value="PROTEIN FAM204A"/>
    <property type="match status" value="1"/>
</dbReference>
<evidence type="ECO:0000313" key="3">
    <source>
        <dbReference type="Proteomes" id="UP000052978"/>
    </source>
</evidence>
<organism evidence="2 3">
    <name type="scientific">Myotis brandtii</name>
    <name type="common">Brandt's bat</name>
    <dbReference type="NCBI Taxonomy" id="109478"/>
    <lineage>
        <taxon>Eukaryota</taxon>
        <taxon>Metazoa</taxon>
        <taxon>Chordata</taxon>
        <taxon>Craniata</taxon>
        <taxon>Vertebrata</taxon>
        <taxon>Euteleostomi</taxon>
        <taxon>Mammalia</taxon>
        <taxon>Eutheria</taxon>
        <taxon>Laurasiatheria</taxon>
        <taxon>Chiroptera</taxon>
        <taxon>Yangochiroptera</taxon>
        <taxon>Vespertilionidae</taxon>
        <taxon>Myotis</taxon>
    </lineage>
</organism>
<reference evidence="2 3" key="1">
    <citation type="journal article" date="2013" name="Nat. Commun.">
        <title>Genome analysis reveals insights into physiology and longevity of the Brandt's bat Myotis brandtii.</title>
        <authorList>
            <person name="Seim I."/>
            <person name="Fang X."/>
            <person name="Xiong Z."/>
            <person name="Lobanov A.V."/>
            <person name="Huang Z."/>
            <person name="Ma S."/>
            <person name="Feng Y."/>
            <person name="Turanov A.A."/>
            <person name="Zhu Y."/>
            <person name="Lenz T.L."/>
            <person name="Gerashchenko M.V."/>
            <person name="Fan D."/>
            <person name="Hee Yim S."/>
            <person name="Yao X."/>
            <person name="Jordan D."/>
            <person name="Xiong Y."/>
            <person name="Ma Y."/>
            <person name="Lyapunov A.N."/>
            <person name="Chen G."/>
            <person name="Kulakova O.I."/>
            <person name="Sun Y."/>
            <person name="Lee S.G."/>
            <person name="Bronson R.T."/>
            <person name="Moskalev A.A."/>
            <person name="Sunyaev S.R."/>
            <person name="Zhang G."/>
            <person name="Krogh A."/>
            <person name="Wang J."/>
            <person name="Gladyshev V.N."/>
        </authorList>
    </citation>
    <scope>NUCLEOTIDE SEQUENCE [LARGE SCALE GENOMIC DNA]</scope>
</reference>
<protein>
    <submittedName>
        <fullName evidence="2">Protein FAM204A</fullName>
    </submittedName>
</protein>
<dbReference type="Proteomes" id="UP000052978">
    <property type="component" value="Unassembled WGS sequence"/>
</dbReference>
<feature type="region of interest" description="Disordered" evidence="1">
    <location>
        <begin position="1"/>
        <end position="24"/>
    </location>
</feature>
<dbReference type="AlphaFoldDB" id="S7MR79"/>
<evidence type="ECO:0000313" key="2">
    <source>
        <dbReference type="EMBL" id="EPQ06866.1"/>
    </source>
</evidence>
<dbReference type="PANTHER" id="PTHR14386">
    <property type="entry name" value="PROTEIN FAM204A"/>
    <property type="match status" value="1"/>
</dbReference>
<gene>
    <name evidence="2" type="ORF">D623_10033477</name>
</gene>
<sequence>MEWALPPGLNESDVELNSEDEDTLDSGLHLQEDKEDGTITTAEISDFPTDGLKTKPEANVNAYTECSSGIPLLMWNRFQEFHKNTVNFKIQKEKKEML</sequence>
<proteinExistence type="predicted"/>
<name>S7MR79_MYOBR</name>
<dbReference type="EMBL" id="KE162063">
    <property type="protein sequence ID" value="EPQ06866.1"/>
    <property type="molecule type" value="Genomic_DNA"/>
</dbReference>
<feature type="compositionally biased region" description="Acidic residues" evidence="1">
    <location>
        <begin position="12"/>
        <end position="24"/>
    </location>
</feature>
<accession>S7MR79</accession>
<keyword evidence="3" id="KW-1185">Reference proteome</keyword>
<dbReference type="InterPro" id="IPR037690">
    <property type="entry name" value="FAM204A"/>
</dbReference>
<evidence type="ECO:0000256" key="1">
    <source>
        <dbReference type="SAM" id="MobiDB-lite"/>
    </source>
</evidence>